<feature type="signal peptide" evidence="1">
    <location>
        <begin position="1"/>
        <end position="25"/>
    </location>
</feature>
<dbReference type="RefSeq" id="WP_029804850.1">
    <property type="nucleotide sequence ID" value="NZ_CANUIO010000042.1"/>
</dbReference>
<evidence type="ECO:0000256" key="1">
    <source>
        <dbReference type="SAM" id="SignalP"/>
    </source>
</evidence>
<proteinExistence type="predicted"/>
<dbReference type="AlphaFoldDB" id="A0A5P5X612"/>
<protein>
    <submittedName>
        <fullName evidence="2">Uncharacterized protein</fullName>
    </submittedName>
</protein>
<sequence>MTKNMKLGLLPAAVTAALLSGNAMAGTEACFEVYNSATVQGHEVNYKPSACVMNTTTTDGSDQLFAQVPSKVAAEAVGPEFAGIDFQNSDTQIVYIPTTDIPGGSVITMELDSATMQAVFANENNIIHLIKFDGTDFEAVASTDGQVTGENTIKFITKSGTTIGAGTRLAFSRVATDVVPVAIDFANQGCIKTDIDESILVQSTSAISGGTGISIEGGVSKKDFEIVDVQNQYEVKFNVTEGEVNAESSSSVTGNPIIARSEFVYDATEKTLTNQKDRLIAPVTFRTNTGFDVEAPLTAATDFNQKLKLVGDQTSAGEAVRVIMWDDQDSTTGDLTNRINFEPGEADATPGNGKTYETLASTLFPVSGDNVVYYALTNTVDGKVMNFNYSLVNEHELDFNSDERRNRFCGDAKQIDVGVNGAVLKVPYIVRKGDNWVRIANEHDQSAEISVEILDDSSNIAETVSFTLPATSPNGKEDWSLDAYDQAQIGMPQLMTYAAQQGYVDSASATTHMTVTFVVTAPREKVHGVANMNRNNPNLPGGQIVPVLDKNTWSQ</sequence>
<keyword evidence="1" id="KW-0732">Signal</keyword>
<organism evidence="2">
    <name type="scientific">Vibrio parahaemolyticus</name>
    <dbReference type="NCBI Taxonomy" id="670"/>
    <lineage>
        <taxon>Bacteria</taxon>
        <taxon>Pseudomonadati</taxon>
        <taxon>Pseudomonadota</taxon>
        <taxon>Gammaproteobacteria</taxon>
        <taxon>Vibrionales</taxon>
        <taxon>Vibrionaceae</taxon>
        <taxon>Vibrio</taxon>
    </lineage>
</organism>
<reference evidence="2" key="1">
    <citation type="submission" date="2019-02" db="EMBL/GenBank/DDBJ databases">
        <authorList>
            <person name="Pang Y."/>
        </authorList>
    </citation>
    <scope>NUCLEOTIDE SEQUENCE</scope>
    <source>
        <strain evidence="2">G3484</strain>
    </source>
</reference>
<dbReference type="EMBL" id="MK503852">
    <property type="protein sequence ID" value="QFF90680.1"/>
    <property type="molecule type" value="Genomic_DNA"/>
</dbReference>
<evidence type="ECO:0000313" key="2">
    <source>
        <dbReference type="EMBL" id="QFF90680.1"/>
    </source>
</evidence>
<accession>A0A5P5X612</accession>
<name>A0A5P5X612_VIBPH</name>
<feature type="chain" id="PRO_5024340695" evidence="1">
    <location>
        <begin position="26"/>
        <end position="555"/>
    </location>
</feature>